<accession>A0A838Y4Q9</accession>
<sequence>MAKRRTQVGTQATRAHWLEAQRRLEERADIEDPDPNLARDGILPGKWIGAPWDRMPPNCPVEVLGHNGTVTYCRSATGQLHAVERWDMHILTSLFAPKINYLYWGWPAMKKVGTNEDGEPIYKIDRVERDKAMICLVSEGKRRGLFDPEKRVRGRGGWMVDSGAFIWNSGEFLWSVDDRGKLITARPAEHDGYLYLRSPDIDRPWETAIAREESPALSILEDLRTWNWDRPYLDPVLFLGWIACAFMGGALDWRPIVFTTGGAGVGKSTLHSLTQAILGDSLIALVDTTAAGIYQHVKQDSLPVTVDELEAKRGSSKATSIIELARLASSGGKMARGGANHEGTTFQARSSFMFSAILPPPMGVQDKTRMATLNLKRLDKAHGREPVVRDTDGRMILRQIMDGWQEFRTRLLPDWKQTLHKAGFDARAMDTYGTLLAAAELLVGPEALEALGLEISDQERLAEIIRAATEAERAEQTEKWQECLEHLLAATIDAHRSGDRLTVGGVLLEYERGASLELQYARERLALAGLGLRKAGEIGIGPFLAVPAKHPALFKIFQETDFFEGGWWLALKQAPEHIVLRGLEQRYHTIKINRTAKHCLLVDLGAYDAAMPKAED</sequence>
<organism evidence="1 2">
    <name type="scientific">Stappia taiwanensis</name>
    <dbReference type="NCBI Taxonomy" id="992267"/>
    <lineage>
        <taxon>Bacteria</taxon>
        <taxon>Pseudomonadati</taxon>
        <taxon>Pseudomonadota</taxon>
        <taxon>Alphaproteobacteria</taxon>
        <taxon>Hyphomicrobiales</taxon>
        <taxon>Stappiaceae</taxon>
        <taxon>Stappia</taxon>
    </lineage>
</organism>
<keyword evidence="2" id="KW-1185">Reference proteome</keyword>
<evidence type="ECO:0008006" key="3">
    <source>
        <dbReference type="Google" id="ProtNLM"/>
    </source>
</evidence>
<dbReference type="Proteomes" id="UP000559404">
    <property type="component" value="Unassembled WGS sequence"/>
</dbReference>
<gene>
    <name evidence="1" type="ORF">H1W37_19405</name>
</gene>
<dbReference type="RefSeq" id="WP_181762029.1">
    <property type="nucleotide sequence ID" value="NZ_BMCR01000001.1"/>
</dbReference>
<reference evidence="1 2" key="2">
    <citation type="submission" date="2020-08" db="EMBL/GenBank/DDBJ databases">
        <title>Stappia taiwanensis sp. nov., isolated from a coastal thermal spring.</title>
        <authorList>
            <person name="Kampfer P."/>
        </authorList>
    </citation>
    <scope>NUCLEOTIDE SEQUENCE [LARGE SCALE GENOMIC DNA]</scope>
    <source>
        <strain evidence="1 2">DSM 23284</strain>
    </source>
</reference>
<comment type="caution">
    <text evidence="1">The sequence shown here is derived from an EMBL/GenBank/DDBJ whole genome shotgun (WGS) entry which is preliminary data.</text>
</comment>
<evidence type="ECO:0000313" key="1">
    <source>
        <dbReference type="EMBL" id="MBA4613830.1"/>
    </source>
</evidence>
<dbReference type="AlphaFoldDB" id="A0A838Y4Q9"/>
<protein>
    <recommendedName>
        <fullName evidence="3">DUF927 domain-containing protein</fullName>
    </recommendedName>
</protein>
<evidence type="ECO:0000313" key="2">
    <source>
        <dbReference type="Proteomes" id="UP000559404"/>
    </source>
</evidence>
<reference evidence="1 2" key="1">
    <citation type="submission" date="2020-07" db="EMBL/GenBank/DDBJ databases">
        <authorList>
            <person name="Li M."/>
        </authorList>
    </citation>
    <scope>NUCLEOTIDE SEQUENCE [LARGE SCALE GENOMIC DNA]</scope>
    <source>
        <strain evidence="1 2">DSM 23284</strain>
    </source>
</reference>
<proteinExistence type="predicted"/>
<name>A0A838Y4Q9_9HYPH</name>
<dbReference type="EMBL" id="JACEON010000026">
    <property type="protein sequence ID" value="MBA4613830.1"/>
    <property type="molecule type" value="Genomic_DNA"/>
</dbReference>